<keyword evidence="6" id="KW-0056">Arginine metabolism</keyword>
<dbReference type="SUPFAM" id="SSF52768">
    <property type="entry name" value="Arginase/deacetylase"/>
    <property type="match status" value="1"/>
</dbReference>
<dbReference type="GO" id="GO:0004053">
    <property type="term" value="F:arginase activity"/>
    <property type="evidence" value="ECO:0007669"/>
    <property type="project" value="UniProtKB-EC"/>
</dbReference>
<keyword evidence="13" id="KW-1185">Reference proteome</keyword>
<dbReference type="AlphaFoldDB" id="A0AA36C8Y0"/>
<dbReference type="InterPro" id="IPR006035">
    <property type="entry name" value="Ureohydrolase"/>
</dbReference>
<evidence type="ECO:0000256" key="5">
    <source>
        <dbReference type="ARBA" id="ARBA00022436"/>
    </source>
</evidence>
<comment type="catalytic activity">
    <reaction evidence="10">
        <text>L-arginine + H2O = urea + L-ornithine</text>
        <dbReference type="Rhea" id="RHEA:20569"/>
        <dbReference type="ChEBI" id="CHEBI:15377"/>
        <dbReference type="ChEBI" id="CHEBI:16199"/>
        <dbReference type="ChEBI" id="CHEBI:32682"/>
        <dbReference type="ChEBI" id="CHEBI:46911"/>
        <dbReference type="EC" id="3.5.3.1"/>
    </reaction>
</comment>
<dbReference type="Pfam" id="PF00491">
    <property type="entry name" value="Arginase"/>
    <property type="match status" value="1"/>
</dbReference>
<dbReference type="InterPro" id="IPR023696">
    <property type="entry name" value="Ureohydrolase_dom_sf"/>
</dbReference>
<comment type="caution">
    <text evidence="12">The sequence shown here is derived from an EMBL/GenBank/DDBJ whole genome shotgun (WGS) entry which is preliminary data.</text>
</comment>
<dbReference type="EC" id="3.5.3.1" evidence="3"/>
<sequence>MRVTAKRLMQQLSVVGCANGLAGRQLGCESAAAVLKKSVHMDQCRIPMRWQALVKEVDSGRHLQALPGVAQTMRDLAQETAAALRREGEVLVVAGDHSSAIGTWSGVASAMRNHGDVGLIWVDAHMDAHTPDSSPTGNIHGMPVAHLLGFGDRNLSTIGDDLPKLKPENLCLVGIRSFERAEQELLDRLGVRVFFMEEVERRGIQDVMQEALHHVTRQTSAFGMSIDIDGFDVVDAPAVGTPEKGGIRAGDFLQSLLSLDLRGLVATEIVEFLPRFDDEHKTSERLVVNLIETIYQTKRHQTDATASILRRAMS</sequence>
<dbReference type="FunFam" id="3.40.800.10:FF:000012">
    <property type="entry name" value="Arginase"/>
    <property type="match status" value="1"/>
</dbReference>
<dbReference type="Gene3D" id="3.40.800.10">
    <property type="entry name" value="Ureohydrolase domain"/>
    <property type="match status" value="1"/>
</dbReference>
<dbReference type="GO" id="GO:0006525">
    <property type="term" value="P:arginine metabolic process"/>
    <property type="evidence" value="ECO:0007669"/>
    <property type="project" value="UniProtKB-KW"/>
</dbReference>
<dbReference type="PANTHER" id="PTHR43782">
    <property type="entry name" value="ARGINASE"/>
    <property type="match status" value="1"/>
</dbReference>
<comment type="cofactor">
    <cofactor evidence="1">
        <name>Mn(2+)</name>
        <dbReference type="ChEBI" id="CHEBI:29035"/>
    </cofactor>
</comment>
<proteinExistence type="inferred from homology"/>
<evidence type="ECO:0000256" key="10">
    <source>
        <dbReference type="ARBA" id="ARBA00047391"/>
    </source>
</evidence>
<comment type="similarity">
    <text evidence="11">Belongs to the arginase family.</text>
</comment>
<dbReference type="GO" id="GO:0005634">
    <property type="term" value="C:nucleus"/>
    <property type="evidence" value="ECO:0007669"/>
    <property type="project" value="TreeGrafter"/>
</dbReference>
<comment type="pathway">
    <text evidence="2">Nitrogen metabolism; urea cycle; L-ornithine and urea from L-arginine: step 1/1.</text>
</comment>
<dbReference type="GO" id="GO:0005829">
    <property type="term" value="C:cytosol"/>
    <property type="evidence" value="ECO:0007669"/>
    <property type="project" value="TreeGrafter"/>
</dbReference>
<organism evidence="12 13">
    <name type="scientific">Mesorhabditis spiculigera</name>
    <dbReference type="NCBI Taxonomy" id="96644"/>
    <lineage>
        <taxon>Eukaryota</taxon>
        <taxon>Metazoa</taxon>
        <taxon>Ecdysozoa</taxon>
        <taxon>Nematoda</taxon>
        <taxon>Chromadorea</taxon>
        <taxon>Rhabditida</taxon>
        <taxon>Rhabditina</taxon>
        <taxon>Rhabditomorpha</taxon>
        <taxon>Rhabditoidea</taxon>
        <taxon>Rhabditidae</taxon>
        <taxon>Mesorhabditinae</taxon>
        <taxon>Mesorhabditis</taxon>
    </lineage>
</organism>
<evidence type="ECO:0000256" key="6">
    <source>
        <dbReference type="ARBA" id="ARBA00022503"/>
    </source>
</evidence>
<keyword evidence="9" id="KW-0464">Manganese</keyword>
<dbReference type="InterPro" id="IPR014033">
    <property type="entry name" value="Arginase"/>
</dbReference>
<dbReference type="PANTHER" id="PTHR43782:SF3">
    <property type="entry name" value="ARGINASE"/>
    <property type="match status" value="1"/>
</dbReference>
<evidence type="ECO:0000256" key="9">
    <source>
        <dbReference type="ARBA" id="ARBA00023211"/>
    </source>
</evidence>
<evidence type="ECO:0000256" key="4">
    <source>
        <dbReference type="ARBA" id="ARBA00018123"/>
    </source>
</evidence>
<feature type="non-terminal residue" evidence="12">
    <location>
        <position position="1"/>
    </location>
</feature>
<protein>
    <recommendedName>
        <fullName evidence="4">Arginase</fullName>
        <ecNumber evidence="3">3.5.3.1</ecNumber>
    </recommendedName>
</protein>
<evidence type="ECO:0000256" key="2">
    <source>
        <dbReference type="ARBA" id="ARBA00005098"/>
    </source>
</evidence>
<evidence type="ECO:0000256" key="8">
    <source>
        <dbReference type="ARBA" id="ARBA00022801"/>
    </source>
</evidence>
<dbReference type="CDD" id="cd09989">
    <property type="entry name" value="Arginase"/>
    <property type="match status" value="1"/>
</dbReference>
<dbReference type="PRINTS" id="PR00116">
    <property type="entry name" value="ARGINASE"/>
</dbReference>
<keyword evidence="8" id="KW-0378">Hydrolase</keyword>
<keyword evidence="5" id="KW-0835">Urea cycle</keyword>
<name>A0AA36C8Y0_9BILA</name>
<dbReference type="GO" id="GO:0030145">
    <property type="term" value="F:manganese ion binding"/>
    <property type="evidence" value="ECO:0007669"/>
    <property type="project" value="TreeGrafter"/>
</dbReference>
<evidence type="ECO:0000256" key="3">
    <source>
        <dbReference type="ARBA" id="ARBA00012168"/>
    </source>
</evidence>
<evidence type="ECO:0000256" key="7">
    <source>
        <dbReference type="ARBA" id="ARBA00022723"/>
    </source>
</evidence>
<dbReference type="PROSITE" id="PS51409">
    <property type="entry name" value="ARGINASE_2"/>
    <property type="match status" value="1"/>
</dbReference>
<dbReference type="Proteomes" id="UP001177023">
    <property type="component" value="Unassembled WGS sequence"/>
</dbReference>
<reference evidence="12" key="1">
    <citation type="submission" date="2023-06" db="EMBL/GenBank/DDBJ databases">
        <authorList>
            <person name="Delattre M."/>
        </authorList>
    </citation>
    <scope>NUCLEOTIDE SEQUENCE</scope>
    <source>
        <strain evidence="12">AF72</strain>
    </source>
</reference>
<evidence type="ECO:0000256" key="11">
    <source>
        <dbReference type="PROSITE-ProRule" id="PRU00742"/>
    </source>
</evidence>
<gene>
    <name evidence="12" type="ORF">MSPICULIGERA_LOCUS3215</name>
</gene>
<evidence type="ECO:0000256" key="1">
    <source>
        <dbReference type="ARBA" id="ARBA00001936"/>
    </source>
</evidence>
<accession>A0AA36C8Y0</accession>
<dbReference type="GO" id="GO:0000050">
    <property type="term" value="P:urea cycle"/>
    <property type="evidence" value="ECO:0007669"/>
    <property type="project" value="UniProtKB-KW"/>
</dbReference>
<evidence type="ECO:0000313" key="13">
    <source>
        <dbReference type="Proteomes" id="UP001177023"/>
    </source>
</evidence>
<keyword evidence="7" id="KW-0479">Metal-binding</keyword>
<evidence type="ECO:0000313" key="12">
    <source>
        <dbReference type="EMBL" id="CAJ0564541.1"/>
    </source>
</evidence>
<dbReference type="EMBL" id="CATQJA010000888">
    <property type="protein sequence ID" value="CAJ0564541.1"/>
    <property type="molecule type" value="Genomic_DNA"/>
</dbReference>